<name>A0A2R6XS96_MARPO</name>
<reference evidence="3" key="1">
    <citation type="journal article" date="2017" name="Cell">
        <title>Insights into land plant evolution garnered from the Marchantia polymorpha genome.</title>
        <authorList>
            <person name="Bowman J.L."/>
            <person name="Kohchi T."/>
            <person name="Yamato K.T."/>
            <person name="Jenkins J."/>
            <person name="Shu S."/>
            <person name="Ishizaki K."/>
            <person name="Yamaoka S."/>
            <person name="Nishihama R."/>
            <person name="Nakamura Y."/>
            <person name="Berger F."/>
            <person name="Adam C."/>
            <person name="Aki S.S."/>
            <person name="Althoff F."/>
            <person name="Araki T."/>
            <person name="Arteaga-Vazquez M.A."/>
            <person name="Balasubrmanian S."/>
            <person name="Barry K."/>
            <person name="Bauer D."/>
            <person name="Boehm C.R."/>
            <person name="Briginshaw L."/>
            <person name="Caballero-Perez J."/>
            <person name="Catarino B."/>
            <person name="Chen F."/>
            <person name="Chiyoda S."/>
            <person name="Chovatia M."/>
            <person name="Davies K.M."/>
            <person name="Delmans M."/>
            <person name="Demura T."/>
            <person name="Dierschke T."/>
            <person name="Dolan L."/>
            <person name="Dorantes-Acosta A.E."/>
            <person name="Eklund D.M."/>
            <person name="Florent S.N."/>
            <person name="Flores-Sandoval E."/>
            <person name="Fujiyama A."/>
            <person name="Fukuzawa H."/>
            <person name="Galik B."/>
            <person name="Grimanelli D."/>
            <person name="Grimwood J."/>
            <person name="Grossniklaus U."/>
            <person name="Hamada T."/>
            <person name="Haseloff J."/>
            <person name="Hetherington A.J."/>
            <person name="Higo A."/>
            <person name="Hirakawa Y."/>
            <person name="Hundley H.N."/>
            <person name="Ikeda Y."/>
            <person name="Inoue K."/>
            <person name="Inoue S.I."/>
            <person name="Ishida S."/>
            <person name="Jia Q."/>
            <person name="Kakita M."/>
            <person name="Kanazawa T."/>
            <person name="Kawai Y."/>
            <person name="Kawashima T."/>
            <person name="Kennedy M."/>
            <person name="Kinose K."/>
            <person name="Kinoshita T."/>
            <person name="Kohara Y."/>
            <person name="Koide E."/>
            <person name="Komatsu K."/>
            <person name="Kopischke S."/>
            <person name="Kubo M."/>
            <person name="Kyozuka J."/>
            <person name="Lagercrantz U."/>
            <person name="Lin S.S."/>
            <person name="Lindquist E."/>
            <person name="Lipzen A.M."/>
            <person name="Lu C.W."/>
            <person name="De Luna E."/>
            <person name="Martienssen R.A."/>
            <person name="Minamino N."/>
            <person name="Mizutani M."/>
            <person name="Mizutani M."/>
            <person name="Mochizuki N."/>
            <person name="Monte I."/>
            <person name="Mosher R."/>
            <person name="Nagasaki H."/>
            <person name="Nakagami H."/>
            <person name="Naramoto S."/>
            <person name="Nishitani K."/>
            <person name="Ohtani M."/>
            <person name="Okamoto T."/>
            <person name="Okumura M."/>
            <person name="Phillips J."/>
            <person name="Pollak B."/>
            <person name="Reinders A."/>
            <person name="Rovekamp M."/>
            <person name="Sano R."/>
            <person name="Sawa S."/>
            <person name="Schmid M.W."/>
            <person name="Shirakawa M."/>
            <person name="Solano R."/>
            <person name="Spunde A."/>
            <person name="Suetsugu N."/>
            <person name="Sugano S."/>
            <person name="Sugiyama A."/>
            <person name="Sun R."/>
            <person name="Suzuki Y."/>
            <person name="Takenaka M."/>
            <person name="Takezawa D."/>
            <person name="Tomogane H."/>
            <person name="Tsuzuki M."/>
            <person name="Ueda T."/>
            <person name="Umeda M."/>
            <person name="Ward J.M."/>
            <person name="Watanabe Y."/>
            <person name="Yazaki K."/>
            <person name="Yokoyama R."/>
            <person name="Yoshitake Y."/>
            <person name="Yotsui I."/>
            <person name="Zachgo S."/>
            <person name="Schmutz J."/>
        </authorList>
    </citation>
    <scope>NUCLEOTIDE SEQUENCE [LARGE SCALE GENOMIC DNA]</scope>
    <source>
        <strain evidence="3">Tak-1</strain>
    </source>
</reference>
<gene>
    <name evidence="2" type="ORF">MARPO_0004s0217</name>
</gene>
<dbReference type="PROSITE" id="PS50011">
    <property type="entry name" value="PROTEIN_KINASE_DOM"/>
    <property type="match status" value="1"/>
</dbReference>
<dbReference type="Gene3D" id="1.10.510.10">
    <property type="entry name" value="Transferase(Phosphotransferase) domain 1"/>
    <property type="match status" value="1"/>
</dbReference>
<dbReference type="InterPro" id="IPR011009">
    <property type="entry name" value="Kinase-like_dom_sf"/>
</dbReference>
<organism evidence="2 3">
    <name type="scientific">Marchantia polymorpha</name>
    <name type="common">Common liverwort</name>
    <name type="synonym">Marchantia aquatica</name>
    <dbReference type="NCBI Taxonomy" id="3197"/>
    <lineage>
        <taxon>Eukaryota</taxon>
        <taxon>Viridiplantae</taxon>
        <taxon>Streptophyta</taxon>
        <taxon>Embryophyta</taxon>
        <taxon>Marchantiophyta</taxon>
        <taxon>Marchantiopsida</taxon>
        <taxon>Marchantiidae</taxon>
        <taxon>Marchantiales</taxon>
        <taxon>Marchantiaceae</taxon>
        <taxon>Marchantia</taxon>
    </lineage>
</organism>
<dbReference type="EMBL" id="KZ772676">
    <property type="protein sequence ID" value="PTQ48973.1"/>
    <property type="molecule type" value="Genomic_DNA"/>
</dbReference>
<dbReference type="GO" id="GO:0004672">
    <property type="term" value="F:protein kinase activity"/>
    <property type="evidence" value="ECO:0007669"/>
    <property type="project" value="InterPro"/>
</dbReference>
<keyword evidence="3" id="KW-1185">Reference proteome</keyword>
<dbReference type="PANTHER" id="PTHR44167:SF18">
    <property type="entry name" value="PROTEIN KINASE DOMAIN-CONTAINING PROTEIN"/>
    <property type="match status" value="1"/>
</dbReference>
<dbReference type="InterPro" id="IPR000719">
    <property type="entry name" value="Prot_kinase_dom"/>
</dbReference>
<evidence type="ECO:0000313" key="3">
    <source>
        <dbReference type="Proteomes" id="UP000244005"/>
    </source>
</evidence>
<dbReference type="SUPFAM" id="SSF56112">
    <property type="entry name" value="Protein kinase-like (PK-like)"/>
    <property type="match status" value="1"/>
</dbReference>
<proteinExistence type="predicted"/>
<dbReference type="Pfam" id="PF00069">
    <property type="entry name" value="Pkinase"/>
    <property type="match status" value="1"/>
</dbReference>
<dbReference type="SMART" id="SM00220">
    <property type="entry name" value="S_TKc"/>
    <property type="match status" value="1"/>
</dbReference>
<dbReference type="AlphaFoldDB" id="A0A2R6XS96"/>
<evidence type="ECO:0000313" key="2">
    <source>
        <dbReference type="EMBL" id="PTQ48973.1"/>
    </source>
</evidence>
<dbReference type="OrthoDB" id="410920at2759"/>
<protein>
    <recommendedName>
        <fullName evidence="1">Protein kinase domain-containing protein</fullName>
    </recommendedName>
</protein>
<dbReference type="GO" id="GO:0005524">
    <property type="term" value="F:ATP binding"/>
    <property type="evidence" value="ECO:0007669"/>
    <property type="project" value="InterPro"/>
</dbReference>
<dbReference type="Proteomes" id="UP000244005">
    <property type="component" value="Unassembled WGS sequence"/>
</dbReference>
<feature type="domain" description="Protein kinase" evidence="1">
    <location>
        <begin position="1"/>
        <end position="255"/>
    </location>
</feature>
<accession>A0A2R6XS96</accession>
<dbReference type="PANTHER" id="PTHR44167">
    <property type="entry name" value="OVARIAN-SPECIFIC SERINE/THREONINE-PROTEIN KINASE LOK-RELATED"/>
    <property type="match status" value="1"/>
</dbReference>
<dbReference type="Gramene" id="Mp3g14540.1">
    <property type="protein sequence ID" value="Mp3g14540.1.cds1"/>
    <property type="gene ID" value="Mp3g14540"/>
</dbReference>
<evidence type="ECO:0000259" key="1">
    <source>
        <dbReference type="PROSITE" id="PS50011"/>
    </source>
</evidence>
<sequence length="259" mass="29594">MKVQEFTPPSLGARPSPYVDVDPSKKVTRLEMEIFIVNGILPPHRNIAQIKDVLISKTTVYIVQELCGTKSLLDFYGDADDRSARRVFKQLVDVTHFIHQYGVVHPALYGRRILFADSSYTDVKLIDFGSSHYNPSTATRVRDNFNPAHWFTGGELDTRYKRGWTPQEDIASLGRILHNILAGEEVDHFGFDEDYGREHPANEKDFEILEDEFKPRVDVFDAQALNLLSIIGPSYFRNQAPLPRSLDQILLHPWLAEPN</sequence>